<sequence length="58" mass="6388">MECRLISGAEQRIHLGILLGLNACHHVLKGPYWSAAIVPVMKFECLSRFPASPLPEAD</sequence>
<comment type="caution">
    <text evidence="1">The sequence shown here is derived from an EMBL/GenBank/DDBJ whole genome shotgun (WGS) entry which is preliminary data.</text>
</comment>
<proteinExistence type="predicted"/>
<reference evidence="1 2" key="1">
    <citation type="submission" date="2021-02" db="EMBL/GenBank/DDBJ databases">
        <authorList>
            <person name="Han P."/>
        </authorList>
    </citation>
    <scope>NUCLEOTIDE SEQUENCE [LARGE SCALE GENOMIC DNA]</scope>
    <source>
        <strain evidence="1">Candidatus Nitrospira sp. ZN2</strain>
    </source>
</reference>
<name>A0ABN7KNK8_9BACT</name>
<organism evidence="1 2">
    <name type="scientific">Nitrospira defluvii</name>
    <dbReference type="NCBI Taxonomy" id="330214"/>
    <lineage>
        <taxon>Bacteria</taxon>
        <taxon>Pseudomonadati</taxon>
        <taxon>Nitrospirota</taxon>
        <taxon>Nitrospiria</taxon>
        <taxon>Nitrospirales</taxon>
        <taxon>Nitrospiraceae</taxon>
        <taxon>Nitrospira</taxon>
    </lineage>
</organism>
<evidence type="ECO:0000313" key="1">
    <source>
        <dbReference type="EMBL" id="CAE6703031.1"/>
    </source>
</evidence>
<gene>
    <name evidence="1" type="ORF">NSPZN2_10830</name>
</gene>
<dbReference type="EMBL" id="CAJNBJ010000001">
    <property type="protein sequence ID" value="CAE6703031.1"/>
    <property type="molecule type" value="Genomic_DNA"/>
</dbReference>
<keyword evidence="2" id="KW-1185">Reference proteome</keyword>
<protein>
    <submittedName>
        <fullName evidence="1">Uncharacterized protein</fullName>
    </submittedName>
</protein>
<evidence type="ECO:0000313" key="2">
    <source>
        <dbReference type="Proteomes" id="UP000675880"/>
    </source>
</evidence>
<accession>A0ABN7KNK8</accession>
<dbReference type="Proteomes" id="UP000675880">
    <property type="component" value="Unassembled WGS sequence"/>
</dbReference>